<evidence type="ECO:0000313" key="3">
    <source>
        <dbReference type="Proteomes" id="UP000269352"/>
    </source>
</evidence>
<sequence>MRQLEGITATPLQKFTTRTDEGDMININLRYMPTIQRWFMDLQYKDFVLNGYKIYVSDNILWTFRNILPFGIVVTCKEFEPFLVDDFSSGRVKLYLLDHDEVTRLETIYTQAK</sequence>
<gene>
    <name evidence="2" type="ORF">NO1_1936</name>
</gene>
<evidence type="ECO:0000259" key="1">
    <source>
        <dbReference type="Pfam" id="PF22479"/>
    </source>
</evidence>
<dbReference type="InterPro" id="IPR054252">
    <property type="entry name" value="Pam3_gp18"/>
</dbReference>
<dbReference type="Pfam" id="PF22479">
    <property type="entry name" value="Pam3_gp18"/>
    <property type="match status" value="1"/>
</dbReference>
<proteinExistence type="predicted"/>
<dbReference type="EMBL" id="BGZN01000091">
    <property type="protein sequence ID" value="GBR74828.1"/>
    <property type="molecule type" value="Genomic_DNA"/>
</dbReference>
<comment type="caution">
    <text evidence="2">The sequence shown here is derived from an EMBL/GenBank/DDBJ whole genome shotgun (WGS) entry which is preliminary data.</text>
</comment>
<dbReference type="AlphaFoldDB" id="A0A388TDP4"/>
<reference evidence="2 3" key="1">
    <citation type="journal article" date="2019" name="ISME J.">
        <title>Genome analyses of uncultured TG2/ZB3 bacteria in 'Margulisbacteria' specifically attached to ectosymbiotic spirochetes of protists in the termite gut.</title>
        <authorList>
            <person name="Utami Y.D."/>
            <person name="Kuwahara H."/>
            <person name="Igai K."/>
            <person name="Murakami T."/>
            <person name="Sugaya K."/>
            <person name="Morikawa T."/>
            <person name="Nagura Y."/>
            <person name="Yuki M."/>
            <person name="Deevong P."/>
            <person name="Inoue T."/>
            <person name="Kihara K."/>
            <person name="Lo N."/>
            <person name="Yamada A."/>
            <person name="Ohkuma M."/>
            <person name="Hongoh Y."/>
        </authorList>
    </citation>
    <scope>NUCLEOTIDE SEQUENCE [LARGE SCALE GENOMIC DNA]</scope>
    <source>
        <strain evidence="2">NkOx7-01</strain>
    </source>
</reference>
<accession>A0A388TDP4</accession>
<name>A0A388TDP4_TERA1</name>
<dbReference type="Proteomes" id="UP000269352">
    <property type="component" value="Unassembled WGS sequence"/>
</dbReference>
<protein>
    <submittedName>
        <fullName evidence="2">Phage-related protein</fullName>
    </submittedName>
</protein>
<keyword evidence="3" id="KW-1185">Reference proteome</keyword>
<organism evidence="2 3">
    <name type="scientific">Termititenax aidoneus</name>
    <dbReference type="NCBI Taxonomy" id="2218524"/>
    <lineage>
        <taxon>Bacteria</taxon>
        <taxon>Bacillati</taxon>
        <taxon>Candidatus Margulisiibacteriota</taxon>
        <taxon>Candidatus Termititenacia</taxon>
        <taxon>Candidatus Termititenacales</taxon>
        <taxon>Candidatus Termititenacaceae</taxon>
        <taxon>Candidatus Termititenax</taxon>
    </lineage>
</organism>
<feature type="domain" description="Cyanophage baseplate Pam3 plug gp18" evidence="1">
    <location>
        <begin position="8"/>
        <end position="98"/>
    </location>
</feature>
<evidence type="ECO:0000313" key="2">
    <source>
        <dbReference type="EMBL" id="GBR74828.1"/>
    </source>
</evidence>